<comment type="similarity">
    <text evidence="10 11">Belongs to the thiamine-phosphate synthase family.</text>
</comment>
<dbReference type="NCBIfam" id="TIGR00693">
    <property type="entry name" value="thiE"/>
    <property type="match status" value="1"/>
</dbReference>
<dbReference type="GO" id="GO:0005737">
    <property type="term" value="C:cytoplasm"/>
    <property type="evidence" value="ECO:0007669"/>
    <property type="project" value="TreeGrafter"/>
</dbReference>
<keyword evidence="4 10" id="KW-0479">Metal-binding</keyword>
<comment type="catalytic activity">
    <reaction evidence="8 10 11">
        <text>2-(2-carboxy-4-methylthiazol-5-yl)ethyl phosphate + 4-amino-2-methyl-5-(diphosphooxymethyl)pyrimidine + 2 H(+) = thiamine phosphate + CO2 + diphosphate</text>
        <dbReference type="Rhea" id="RHEA:47848"/>
        <dbReference type="ChEBI" id="CHEBI:15378"/>
        <dbReference type="ChEBI" id="CHEBI:16526"/>
        <dbReference type="ChEBI" id="CHEBI:33019"/>
        <dbReference type="ChEBI" id="CHEBI:37575"/>
        <dbReference type="ChEBI" id="CHEBI:57841"/>
        <dbReference type="ChEBI" id="CHEBI:62890"/>
        <dbReference type="EC" id="2.5.1.3"/>
    </reaction>
</comment>
<evidence type="ECO:0000256" key="11">
    <source>
        <dbReference type="RuleBase" id="RU003826"/>
    </source>
</evidence>
<dbReference type="InterPro" id="IPR013785">
    <property type="entry name" value="Aldolase_TIM"/>
</dbReference>
<evidence type="ECO:0000256" key="1">
    <source>
        <dbReference type="ARBA" id="ARBA00003814"/>
    </source>
</evidence>
<dbReference type="EMBL" id="CP036268">
    <property type="protein sequence ID" value="QDT39217.1"/>
    <property type="molecule type" value="Genomic_DNA"/>
</dbReference>
<feature type="binding site" evidence="10">
    <location>
        <position position="362"/>
    </location>
    <ligand>
        <name>Mg(2+)</name>
        <dbReference type="ChEBI" id="CHEBI:18420"/>
    </ligand>
</feature>
<sequence>MEPSDLLAALFSDESAGAALLGEIGFPPPSTQTVTTVEARTAADTLPIPEPSETTDRIRDRAIALARRFGGREVSSEHLAVALLEIESPIRDTANSARLDPDTVRDRLDESIAMGEVVEVDFQLDVDGPHSPESPTDDSISLRRESRRTESVDLFDPAVARIIDATANRCREGLRVVEDFARFVRDDPSATQSLKSLRHGFAEAMNLIPTEWLLSSRNTGGDVGTSITTEAERSRSSPEHVAAASLKRVQESLRSLEEYGKLIDPRFAESIERLRYRAYETEQQLIVPTTPGGELSAAHLMLLLPAMLPGRDLTQVAMQAIAGGVDVIQLRDKNANDHVLLEAGRIFRELTRNHGIRLIMNDRPDVAVAIEADGVHLGQDDLPIKTARRIIGPDRIVGTSTHSIEQIQQAVRDGADYVGVGPTFASTTKHFAEFTGVELLRAAGEVASIPMFAIGGIDAGNVSEVAAAGFGRVAVSGAILNADDPRQAAMNIRAALDMIE</sequence>
<evidence type="ECO:0000256" key="5">
    <source>
        <dbReference type="ARBA" id="ARBA00022842"/>
    </source>
</evidence>
<feature type="binding site" evidence="10">
    <location>
        <position position="361"/>
    </location>
    <ligand>
        <name>4-amino-2-methyl-5-(diphosphooxymethyl)pyrimidine</name>
        <dbReference type="ChEBI" id="CHEBI:57841"/>
    </ligand>
</feature>
<dbReference type="SUPFAM" id="SSF51391">
    <property type="entry name" value="Thiamin phosphate synthase"/>
    <property type="match status" value="1"/>
</dbReference>
<dbReference type="CDD" id="cd00564">
    <property type="entry name" value="TMP_TenI"/>
    <property type="match status" value="1"/>
</dbReference>
<comment type="caution">
    <text evidence="10">Lacks conserved residue(s) required for the propagation of feature annotation.</text>
</comment>
<dbReference type="GO" id="GO:0009228">
    <property type="term" value="P:thiamine biosynthetic process"/>
    <property type="evidence" value="ECO:0007669"/>
    <property type="project" value="UniProtKB-KW"/>
</dbReference>
<dbReference type="InterPro" id="IPR034291">
    <property type="entry name" value="TMP_synthase"/>
</dbReference>
<feature type="domain" description="Thiamine phosphate synthase/TenI" evidence="14">
    <location>
        <begin position="305"/>
        <end position="479"/>
    </location>
</feature>
<dbReference type="GO" id="GO:0000287">
    <property type="term" value="F:magnesium ion binding"/>
    <property type="evidence" value="ECO:0007669"/>
    <property type="project" value="UniProtKB-UniRule"/>
</dbReference>
<dbReference type="PANTHER" id="PTHR20857:SF15">
    <property type="entry name" value="THIAMINE-PHOSPHATE SYNTHASE"/>
    <property type="match status" value="1"/>
</dbReference>
<dbReference type="Gene3D" id="1.10.1780.10">
    <property type="entry name" value="Clp, N-terminal domain"/>
    <property type="match status" value="1"/>
</dbReference>
<keyword evidence="6 10" id="KW-0784">Thiamine biosynthesis</keyword>
<gene>
    <name evidence="10 16" type="primary">thiE</name>
    <name evidence="16" type="ORF">Pan189_36200</name>
</gene>
<keyword evidence="17" id="KW-1185">Reference proteome</keyword>
<dbReference type="Gene3D" id="3.20.20.70">
    <property type="entry name" value="Aldolase class I"/>
    <property type="match status" value="1"/>
</dbReference>
<dbReference type="FunFam" id="3.20.20.70:FF:000096">
    <property type="entry name" value="Thiamine-phosphate synthase"/>
    <property type="match status" value="1"/>
</dbReference>
<evidence type="ECO:0000256" key="12">
    <source>
        <dbReference type="RuleBase" id="RU004253"/>
    </source>
</evidence>
<dbReference type="HAMAP" id="MF_00097">
    <property type="entry name" value="TMP_synthase"/>
    <property type="match status" value="1"/>
</dbReference>
<evidence type="ECO:0000256" key="9">
    <source>
        <dbReference type="ARBA" id="ARBA00047883"/>
    </source>
</evidence>
<comment type="cofactor">
    <cofactor evidence="10">
        <name>Mg(2+)</name>
        <dbReference type="ChEBI" id="CHEBI:18420"/>
    </cofactor>
    <text evidence="10">Binds 1 Mg(2+) ion per subunit.</text>
</comment>
<feature type="binding site" evidence="10">
    <location>
        <begin position="426"/>
        <end position="428"/>
    </location>
    <ligand>
        <name>2-[(2R,5Z)-2-carboxy-4-methylthiazol-5(2H)-ylidene]ethyl phosphate</name>
        <dbReference type="ChEBI" id="CHEBI:62899"/>
    </ligand>
</feature>
<comment type="catalytic activity">
    <reaction evidence="7 10 11">
        <text>4-methyl-5-(2-phosphooxyethyl)-thiazole + 4-amino-2-methyl-5-(diphosphooxymethyl)pyrimidine + H(+) = thiamine phosphate + diphosphate</text>
        <dbReference type="Rhea" id="RHEA:22328"/>
        <dbReference type="ChEBI" id="CHEBI:15378"/>
        <dbReference type="ChEBI" id="CHEBI:33019"/>
        <dbReference type="ChEBI" id="CHEBI:37575"/>
        <dbReference type="ChEBI" id="CHEBI:57841"/>
        <dbReference type="ChEBI" id="CHEBI:58296"/>
        <dbReference type="EC" id="2.5.1.3"/>
    </reaction>
</comment>
<dbReference type="Proteomes" id="UP000317318">
    <property type="component" value="Chromosome"/>
</dbReference>
<dbReference type="InterPro" id="IPR036206">
    <property type="entry name" value="ThiamineP_synth_sf"/>
</dbReference>
<evidence type="ECO:0000256" key="4">
    <source>
        <dbReference type="ARBA" id="ARBA00022723"/>
    </source>
</evidence>
<dbReference type="GO" id="GO:0009229">
    <property type="term" value="P:thiamine diphosphate biosynthetic process"/>
    <property type="evidence" value="ECO:0007669"/>
    <property type="project" value="UniProtKB-UniRule"/>
</dbReference>
<dbReference type="InterPro" id="IPR022998">
    <property type="entry name" value="ThiamineP_synth_TenI"/>
</dbReference>
<evidence type="ECO:0000256" key="7">
    <source>
        <dbReference type="ARBA" id="ARBA00047334"/>
    </source>
</evidence>
<evidence type="ECO:0000259" key="14">
    <source>
        <dbReference type="Pfam" id="PF02581"/>
    </source>
</evidence>
<feature type="binding site" evidence="10">
    <location>
        <begin position="329"/>
        <end position="333"/>
    </location>
    <ligand>
        <name>4-amino-2-methyl-5-(diphosphooxymethyl)pyrimidine</name>
        <dbReference type="ChEBI" id="CHEBI:57841"/>
    </ligand>
</feature>
<feature type="binding site" evidence="10">
    <location>
        <position position="400"/>
    </location>
    <ligand>
        <name>4-amino-2-methyl-5-(diphosphooxymethyl)pyrimidine</name>
        <dbReference type="ChEBI" id="CHEBI:57841"/>
    </ligand>
</feature>
<organism evidence="16 17">
    <name type="scientific">Stratiformator vulcanicus</name>
    <dbReference type="NCBI Taxonomy" id="2527980"/>
    <lineage>
        <taxon>Bacteria</taxon>
        <taxon>Pseudomonadati</taxon>
        <taxon>Planctomycetota</taxon>
        <taxon>Planctomycetia</taxon>
        <taxon>Planctomycetales</taxon>
        <taxon>Planctomycetaceae</taxon>
        <taxon>Stratiformator</taxon>
    </lineage>
</organism>
<feature type="region of interest" description="Disordered" evidence="13">
    <location>
        <begin position="125"/>
        <end position="147"/>
    </location>
</feature>
<evidence type="ECO:0000313" key="16">
    <source>
        <dbReference type="EMBL" id="QDT39217.1"/>
    </source>
</evidence>
<dbReference type="Pfam" id="PF17792">
    <property type="entry name" value="ThiD2"/>
    <property type="match status" value="1"/>
</dbReference>
<keyword evidence="3 10" id="KW-0808">Transferase</keyword>
<dbReference type="PANTHER" id="PTHR20857">
    <property type="entry name" value="THIAMINE-PHOSPHATE PYROPHOSPHORYLASE"/>
    <property type="match status" value="1"/>
</dbReference>
<evidence type="ECO:0000256" key="2">
    <source>
        <dbReference type="ARBA" id="ARBA00005165"/>
    </source>
</evidence>
<dbReference type="UniPathway" id="UPA00060">
    <property type="reaction ID" value="UER00141"/>
</dbReference>
<evidence type="ECO:0000256" key="8">
    <source>
        <dbReference type="ARBA" id="ARBA00047851"/>
    </source>
</evidence>
<feature type="binding site" evidence="10">
    <location>
        <position position="381"/>
    </location>
    <ligand>
        <name>Mg(2+)</name>
        <dbReference type="ChEBI" id="CHEBI:18420"/>
    </ligand>
</feature>
<dbReference type="Pfam" id="PF02581">
    <property type="entry name" value="TMP-TENI"/>
    <property type="match status" value="1"/>
</dbReference>
<dbReference type="AlphaFoldDB" id="A0A517R5P7"/>
<name>A0A517R5P7_9PLAN</name>
<reference evidence="16 17" key="1">
    <citation type="submission" date="2019-02" db="EMBL/GenBank/DDBJ databases">
        <title>Deep-cultivation of Planctomycetes and their phenomic and genomic characterization uncovers novel biology.</title>
        <authorList>
            <person name="Wiegand S."/>
            <person name="Jogler M."/>
            <person name="Boedeker C."/>
            <person name="Pinto D."/>
            <person name="Vollmers J."/>
            <person name="Rivas-Marin E."/>
            <person name="Kohn T."/>
            <person name="Peeters S.H."/>
            <person name="Heuer A."/>
            <person name="Rast P."/>
            <person name="Oberbeckmann S."/>
            <person name="Bunk B."/>
            <person name="Jeske O."/>
            <person name="Meyerdierks A."/>
            <person name="Storesund J.E."/>
            <person name="Kallscheuer N."/>
            <person name="Luecker S."/>
            <person name="Lage O.M."/>
            <person name="Pohl T."/>
            <person name="Merkel B.J."/>
            <person name="Hornburger P."/>
            <person name="Mueller R.-W."/>
            <person name="Bruemmer F."/>
            <person name="Labrenz M."/>
            <person name="Spormann A.M."/>
            <person name="Op den Camp H."/>
            <person name="Overmann J."/>
            <person name="Amann R."/>
            <person name="Jetten M.S.M."/>
            <person name="Mascher T."/>
            <person name="Medema M.H."/>
            <person name="Devos D.P."/>
            <person name="Kaster A.-K."/>
            <person name="Ovreas L."/>
            <person name="Rohde M."/>
            <person name="Galperin M.Y."/>
            <person name="Jogler C."/>
        </authorList>
    </citation>
    <scope>NUCLEOTIDE SEQUENCE [LARGE SCALE GENOMIC DNA]</scope>
    <source>
        <strain evidence="16 17">Pan189</strain>
    </source>
</reference>
<evidence type="ECO:0000256" key="6">
    <source>
        <dbReference type="ARBA" id="ARBA00022977"/>
    </source>
</evidence>
<feature type="domain" description="ThiD2" evidence="15">
    <location>
        <begin position="161"/>
        <end position="283"/>
    </location>
</feature>
<protein>
    <recommendedName>
        <fullName evidence="10">Thiamine-phosphate synthase</fullName>
        <shortName evidence="10">TP synthase</shortName>
        <shortName evidence="10">TPS</shortName>
        <ecNumber evidence="10">2.5.1.3</ecNumber>
    </recommendedName>
    <alternativeName>
        <fullName evidence="10">Thiamine-phosphate pyrophosphorylase</fullName>
        <shortName evidence="10">TMP pyrophosphorylase</shortName>
        <shortName evidence="10">TMP-PPase</shortName>
    </alternativeName>
</protein>
<evidence type="ECO:0000256" key="13">
    <source>
        <dbReference type="SAM" id="MobiDB-lite"/>
    </source>
</evidence>
<comment type="pathway">
    <text evidence="2 10 12">Cofactor biosynthesis; thiamine diphosphate biosynthesis; thiamine phosphate from 4-amino-2-methyl-5-diphosphomethylpyrimidine and 4-methyl-5-(2-phosphoethyl)-thiazole: step 1/1.</text>
</comment>
<evidence type="ECO:0000256" key="3">
    <source>
        <dbReference type="ARBA" id="ARBA00022679"/>
    </source>
</evidence>
<dbReference type="SUPFAM" id="SSF81923">
    <property type="entry name" value="Double Clp-N motif"/>
    <property type="match status" value="1"/>
</dbReference>
<comment type="catalytic activity">
    <reaction evidence="9 10 11">
        <text>2-[(2R,5Z)-2-carboxy-4-methylthiazol-5(2H)-ylidene]ethyl phosphate + 4-amino-2-methyl-5-(diphosphooxymethyl)pyrimidine + 2 H(+) = thiamine phosphate + CO2 + diphosphate</text>
        <dbReference type="Rhea" id="RHEA:47844"/>
        <dbReference type="ChEBI" id="CHEBI:15378"/>
        <dbReference type="ChEBI" id="CHEBI:16526"/>
        <dbReference type="ChEBI" id="CHEBI:33019"/>
        <dbReference type="ChEBI" id="CHEBI:37575"/>
        <dbReference type="ChEBI" id="CHEBI:57841"/>
        <dbReference type="ChEBI" id="CHEBI:62899"/>
        <dbReference type="EC" id="2.5.1.3"/>
    </reaction>
</comment>
<keyword evidence="5 10" id="KW-0460">Magnesium</keyword>
<dbReference type="NCBIfam" id="NF002727">
    <property type="entry name" value="PRK02615.1"/>
    <property type="match status" value="1"/>
</dbReference>
<evidence type="ECO:0000259" key="15">
    <source>
        <dbReference type="Pfam" id="PF17792"/>
    </source>
</evidence>
<comment type="function">
    <text evidence="1 10">Condenses 4-methyl-5-(beta-hydroxyethyl)thiazole monophosphate (THZ-P) and 2-methyl-4-amino-5-hydroxymethyl pyrimidine pyrophosphate (HMP-PP) to form thiamine monophosphate (TMP).</text>
</comment>
<dbReference type="EC" id="2.5.1.3" evidence="10"/>
<accession>A0A517R5P7</accession>
<evidence type="ECO:0000313" key="17">
    <source>
        <dbReference type="Proteomes" id="UP000317318"/>
    </source>
</evidence>
<feature type="binding site" evidence="10">
    <location>
        <position position="429"/>
    </location>
    <ligand>
        <name>4-amino-2-methyl-5-(diphosphooxymethyl)pyrimidine</name>
        <dbReference type="ChEBI" id="CHEBI:57841"/>
    </ligand>
</feature>
<dbReference type="InterPro" id="IPR041397">
    <property type="entry name" value="ThiD2"/>
</dbReference>
<proteinExistence type="inferred from homology"/>
<dbReference type="GO" id="GO:0004789">
    <property type="term" value="F:thiamine-phosphate diphosphorylase activity"/>
    <property type="evidence" value="ECO:0007669"/>
    <property type="project" value="UniProtKB-UniRule"/>
</dbReference>
<evidence type="ECO:0000256" key="10">
    <source>
        <dbReference type="HAMAP-Rule" id="MF_00097"/>
    </source>
</evidence>
<dbReference type="InterPro" id="IPR036628">
    <property type="entry name" value="Clp_N_dom_sf"/>
</dbReference>
<dbReference type="KEGG" id="svp:Pan189_36200"/>
<feature type="binding site" evidence="10">
    <location>
        <position position="456"/>
    </location>
    <ligand>
        <name>2-[(2R,5Z)-2-carboxy-4-methylthiazol-5(2H)-ylidene]ethyl phosphate</name>
        <dbReference type="ChEBI" id="CHEBI:62899"/>
    </ligand>
</feature>